<dbReference type="InterPro" id="IPR039959">
    <property type="entry name" value="Fimbrin/Plastin"/>
</dbReference>
<evidence type="ECO:0000313" key="5">
    <source>
        <dbReference type="EMBL" id="KAK8948085.1"/>
    </source>
</evidence>
<accession>A0ABR2LRM8</accession>
<proteinExistence type="predicted"/>
<evidence type="ECO:0000256" key="3">
    <source>
        <dbReference type="ARBA" id="ARBA00023203"/>
    </source>
</evidence>
<gene>
    <name evidence="5" type="primary">FIM2</name>
    <name evidence="5" type="ORF">KSP40_PGU008450</name>
</gene>
<comment type="caution">
    <text evidence="5">The sequence shown here is derived from an EMBL/GenBank/DDBJ whole genome shotgun (WGS) entry which is preliminary data.</text>
</comment>
<evidence type="ECO:0000313" key="6">
    <source>
        <dbReference type="Proteomes" id="UP001412067"/>
    </source>
</evidence>
<dbReference type="SUPFAM" id="SSF47576">
    <property type="entry name" value="Calponin-homology domain, CH-domain"/>
    <property type="match status" value="1"/>
</dbReference>
<evidence type="ECO:0000259" key="4">
    <source>
        <dbReference type="Pfam" id="PF00307"/>
    </source>
</evidence>
<comment type="subunit">
    <text evidence="1">Interacts with F-actin.</text>
</comment>
<name>A0ABR2LRM8_9ASPA</name>
<dbReference type="Gene3D" id="1.10.418.10">
    <property type="entry name" value="Calponin-like domain"/>
    <property type="match status" value="1"/>
</dbReference>
<evidence type="ECO:0000256" key="1">
    <source>
        <dbReference type="ARBA" id="ARBA00011385"/>
    </source>
</evidence>
<dbReference type="InterPro" id="IPR001715">
    <property type="entry name" value="CH_dom"/>
</dbReference>
<dbReference type="Proteomes" id="UP001412067">
    <property type="component" value="Unassembled WGS sequence"/>
</dbReference>
<organism evidence="5 6">
    <name type="scientific">Platanthera guangdongensis</name>
    <dbReference type="NCBI Taxonomy" id="2320717"/>
    <lineage>
        <taxon>Eukaryota</taxon>
        <taxon>Viridiplantae</taxon>
        <taxon>Streptophyta</taxon>
        <taxon>Embryophyta</taxon>
        <taxon>Tracheophyta</taxon>
        <taxon>Spermatophyta</taxon>
        <taxon>Magnoliopsida</taxon>
        <taxon>Liliopsida</taxon>
        <taxon>Asparagales</taxon>
        <taxon>Orchidaceae</taxon>
        <taxon>Orchidoideae</taxon>
        <taxon>Orchideae</taxon>
        <taxon>Orchidinae</taxon>
        <taxon>Platanthera</taxon>
    </lineage>
</organism>
<dbReference type="PANTHER" id="PTHR19961">
    <property type="entry name" value="FIMBRIN/PLASTIN"/>
    <property type="match status" value="1"/>
</dbReference>
<dbReference type="InterPro" id="IPR036872">
    <property type="entry name" value="CH_dom_sf"/>
</dbReference>
<keyword evidence="3" id="KW-0009">Actin-binding</keyword>
<dbReference type="Pfam" id="PF00307">
    <property type="entry name" value="CH"/>
    <property type="match status" value="1"/>
</dbReference>
<protein>
    <submittedName>
        <fullName evidence="5">Fimbrin-like protein 2</fullName>
    </submittedName>
</protein>
<evidence type="ECO:0000256" key="2">
    <source>
        <dbReference type="ARBA" id="ARBA00022737"/>
    </source>
</evidence>
<keyword evidence="6" id="KW-1185">Reference proteome</keyword>
<keyword evidence="2" id="KW-0677">Repeat</keyword>
<reference evidence="5 6" key="1">
    <citation type="journal article" date="2022" name="Nat. Plants">
        <title>Genomes of leafy and leafless Platanthera orchids illuminate the evolution of mycoheterotrophy.</title>
        <authorList>
            <person name="Li M.H."/>
            <person name="Liu K.W."/>
            <person name="Li Z."/>
            <person name="Lu H.C."/>
            <person name="Ye Q.L."/>
            <person name="Zhang D."/>
            <person name="Wang J.Y."/>
            <person name="Li Y.F."/>
            <person name="Zhong Z.M."/>
            <person name="Liu X."/>
            <person name="Yu X."/>
            <person name="Liu D.K."/>
            <person name="Tu X.D."/>
            <person name="Liu B."/>
            <person name="Hao Y."/>
            <person name="Liao X.Y."/>
            <person name="Jiang Y.T."/>
            <person name="Sun W.H."/>
            <person name="Chen J."/>
            <person name="Chen Y.Q."/>
            <person name="Ai Y."/>
            <person name="Zhai J.W."/>
            <person name="Wu S.S."/>
            <person name="Zhou Z."/>
            <person name="Hsiao Y.Y."/>
            <person name="Wu W.L."/>
            <person name="Chen Y.Y."/>
            <person name="Lin Y.F."/>
            <person name="Hsu J.L."/>
            <person name="Li C.Y."/>
            <person name="Wang Z.W."/>
            <person name="Zhao X."/>
            <person name="Zhong W.Y."/>
            <person name="Ma X.K."/>
            <person name="Ma L."/>
            <person name="Huang J."/>
            <person name="Chen G.Z."/>
            <person name="Huang M.Z."/>
            <person name="Huang L."/>
            <person name="Peng D.H."/>
            <person name="Luo Y.B."/>
            <person name="Zou S.Q."/>
            <person name="Chen S.P."/>
            <person name="Lan S."/>
            <person name="Tsai W.C."/>
            <person name="Van de Peer Y."/>
            <person name="Liu Z.J."/>
        </authorList>
    </citation>
    <scope>NUCLEOTIDE SEQUENCE [LARGE SCALE GENOMIC DNA]</scope>
    <source>
        <strain evidence="5">Lor288</strain>
    </source>
</reference>
<sequence>MDSFKDKRLSNGIFFLELLSAMEPRVVNWSLIRRGEYDEDKKLNATYTISVARKLGCSIFLYKKVHQLFFRLSQLGYEVPDPE</sequence>
<dbReference type="PANTHER" id="PTHR19961:SF79">
    <property type="entry name" value="FIMBRIN-5"/>
    <property type="match status" value="1"/>
</dbReference>
<feature type="domain" description="Calponin-homology (CH)" evidence="4">
    <location>
        <begin position="3"/>
        <end position="68"/>
    </location>
</feature>
<dbReference type="EMBL" id="JBBWWR010000016">
    <property type="protein sequence ID" value="KAK8948085.1"/>
    <property type="molecule type" value="Genomic_DNA"/>
</dbReference>